<feature type="compositionally biased region" description="Pro residues" evidence="7">
    <location>
        <begin position="267"/>
        <end position="286"/>
    </location>
</feature>
<gene>
    <name evidence="9" type="ORF">GWK36_03180</name>
</gene>
<dbReference type="GO" id="GO:0046872">
    <property type="term" value="F:metal ion binding"/>
    <property type="evidence" value="ECO:0007669"/>
    <property type="project" value="UniProtKB-KW"/>
</dbReference>
<feature type="domain" description="Cytochrome c" evidence="8">
    <location>
        <begin position="160"/>
        <end position="242"/>
    </location>
</feature>
<organism evidence="9 10">
    <name type="scientific">Caldichromatium japonicum</name>
    <dbReference type="NCBI Taxonomy" id="2699430"/>
    <lineage>
        <taxon>Bacteria</taxon>
        <taxon>Pseudomonadati</taxon>
        <taxon>Pseudomonadota</taxon>
        <taxon>Gammaproteobacteria</taxon>
        <taxon>Chromatiales</taxon>
        <taxon>Chromatiaceae</taxon>
        <taxon>Caldichromatium</taxon>
    </lineage>
</organism>
<evidence type="ECO:0000256" key="4">
    <source>
        <dbReference type="ARBA" id="ARBA00022982"/>
    </source>
</evidence>
<keyword evidence="5 6" id="KW-0408">Iron</keyword>
<feature type="domain" description="Cytochrome c" evidence="8">
    <location>
        <begin position="67"/>
        <end position="149"/>
    </location>
</feature>
<keyword evidence="10" id="KW-1185">Reference proteome</keyword>
<reference evidence="10" key="1">
    <citation type="submission" date="2020-01" db="EMBL/GenBank/DDBJ databases">
        <title>Caldichromatium gen. nov., sp. nov., a thermophilic purple sulfur bacterium member of the family Chromatiaceae isolated from Nakabusa hot spring, Japan.</title>
        <authorList>
            <person name="Saini M.K."/>
            <person name="Hanada S."/>
            <person name="Tank M."/>
        </authorList>
    </citation>
    <scope>NUCLEOTIDE SEQUENCE [LARGE SCALE GENOMIC DNA]</scope>
    <source>
        <strain evidence="10">No.7</strain>
    </source>
</reference>
<evidence type="ECO:0000256" key="7">
    <source>
        <dbReference type="SAM" id="MobiDB-lite"/>
    </source>
</evidence>
<keyword evidence="4" id="KW-0249">Electron transport</keyword>
<dbReference type="GO" id="GO:0020037">
    <property type="term" value="F:heme binding"/>
    <property type="evidence" value="ECO:0007669"/>
    <property type="project" value="InterPro"/>
</dbReference>
<dbReference type="InterPro" id="IPR009056">
    <property type="entry name" value="Cyt_c-like_dom"/>
</dbReference>
<protein>
    <submittedName>
        <fullName evidence="9">C-type cytochrome</fullName>
    </submittedName>
</protein>
<keyword evidence="1" id="KW-0813">Transport</keyword>
<name>A0A6G7VBA3_9GAMM</name>
<evidence type="ECO:0000256" key="6">
    <source>
        <dbReference type="PROSITE-ProRule" id="PRU00433"/>
    </source>
</evidence>
<dbReference type="PANTHER" id="PTHR33751:SF9">
    <property type="entry name" value="CYTOCHROME C4"/>
    <property type="match status" value="1"/>
</dbReference>
<feature type="region of interest" description="Disordered" evidence="7">
    <location>
        <begin position="264"/>
        <end position="286"/>
    </location>
</feature>
<dbReference type="KEGG" id="cjap:GWK36_03180"/>
<dbReference type="Pfam" id="PF00034">
    <property type="entry name" value="Cytochrom_C"/>
    <property type="match status" value="2"/>
</dbReference>
<dbReference type="EMBL" id="CP048029">
    <property type="protein sequence ID" value="QIK37155.1"/>
    <property type="molecule type" value="Genomic_DNA"/>
</dbReference>
<dbReference type="InterPro" id="IPR050597">
    <property type="entry name" value="Cytochrome_c_Oxidase_Subunit"/>
</dbReference>
<evidence type="ECO:0000256" key="3">
    <source>
        <dbReference type="ARBA" id="ARBA00022723"/>
    </source>
</evidence>
<evidence type="ECO:0000259" key="8">
    <source>
        <dbReference type="PROSITE" id="PS51007"/>
    </source>
</evidence>
<evidence type="ECO:0000313" key="10">
    <source>
        <dbReference type="Proteomes" id="UP000502699"/>
    </source>
</evidence>
<dbReference type="SUPFAM" id="SSF46626">
    <property type="entry name" value="Cytochrome c"/>
    <property type="match status" value="2"/>
</dbReference>
<evidence type="ECO:0000256" key="2">
    <source>
        <dbReference type="ARBA" id="ARBA00022617"/>
    </source>
</evidence>
<keyword evidence="3 6" id="KW-0479">Metal-binding</keyword>
<keyword evidence="2 6" id="KW-0349">Heme</keyword>
<evidence type="ECO:0000256" key="5">
    <source>
        <dbReference type="ARBA" id="ARBA00023004"/>
    </source>
</evidence>
<sequence>MDRTDTKKTEQCIRLTRLPCLQPQPRPRWQGPLASLLIGLCLSAAQVIAGPPADAAEDYESVIVLTPNIDNGRRVYLVCAVCHGPEGWGTPDGTYPQIAGQLREVIIKQLEDIRAGNRDNPLMYPFALTRILGGPQNLADVAAYVETLPMTPHNGLGPGVDLELGERLYADNCADCHGERGEGNPGKRIPALAGQHFIYLVRQFEAIRNGRRKNANSEMVKQIAGFNQGEEMAVLDYVSRLRPPPEKMAAEGWLNPDFPNFVREPLGVPPLPPAPPVPPPTPGPIP</sequence>
<dbReference type="Proteomes" id="UP000502699">
    <property type="component" value="Chromosome"/>
</dbReference>
<evidence type="ECO:0000256" key="1">
    <source>
        <dbReference type="ARBA" id="ARBA00022448"/>
    </source>
</evidence>
<dbReference type="GO" id="GO:0009055">
    <property type="term" value="F:electron transfer activity"/>
    <property type="evidence" value="ECO:0007669"/>
    <property type="project" value="InterPro"/>
</dbReference>
<evidence type="ECO:0000313" key="9">
    <source>
        <dbReference type="EMBL" id="QIK37155.1"/>
    </source>
</evidence>
<dbReference type="InterPro" id="IPR036909">
    <property type="entry name" value="Cyt_c-like_dom_sf"/>
</dbReference>
<accession>A0A6G7VBA3</accession>
<dbReference type="PROSITE" id="PS51007">
    <property type="entry name" value="CYTC"/>
    <property type="match status" value="2"/>
</dbReference>
<dbReference type="PANTHER" id="PTHR33751">
    <property type="entry name" value="CBB3-TYPE CYTOCHROME C OXIDASE SUBUNIT FIXP"/>
    <property type="match status" value="1"/>
</dbReference>
<proteinExistence type="predicted"/>
<dbReference type="Gene3D" id="1.10.760.10">
    <property type="entry name" value="Cytochrome c-like domain"/>
    <property type="match status" value="2"/>
</dbReference>
<dbReference type="AlphaFoldDB" id="A0A6G7VBA3"/>